<gene>
    <name evidence="2" type="ORF">AVDCRST_MAG89-1156</name>
</gene>
<feature type="compositionally biased region" description="Basic and acidic residues" evidence="1">
    <location>
        <begin position="15"/>
        <end position="34"/>
    </location>
</feature>
<sequence>EPQAESVRRRNRHGGRPDVRPPRAGHDDGARDRTSGVLRYGGQQAVLLFRRRRWLPHQRGGLHARL</sequence>
<accession>A0A6J4KPW0</accession>
<reference evidence="2" key="1">
    <citation type="submission" date="2020-02" db="EMBL/GenBank/DDBJ databases">
        <authorList>
            <person name="Meier V. D."/>
        </authorList>
    </citation>
    <scope>NUCLEOTIDE SEQUENCE</scope>
    <source>
        <strain evidence="2">AVDCRST_MAG89</strain>
    </source>
</reference>
<dbReference type="AlphaFoldDB" id="A0A6J4KPW0"/>
<proteinExistence type="predicted"/>
<feature type="non-terminal residue" evidence="2">
    <location>
        <position position="1"/>
    </location>
</feature>
<evidence type="ECO:0000313" key="2">
    <source>
        <dbReference type="EMBL" id="CAA9311652.1"/>
    </source>
</evidence>
<feature type="non-terminal residue" evidence="2">
    <location>
        <position position="66"/>
    </location>
</feature>
<organism evidence="2">
    <name type="scientific">uncultured Gemmatimonadota bacterium</name>
    <dbReference type="NCBI Taxonomy" id="203437"/>
    <lineage>
        <taxon>Bacteria</taxon>
        <taxon>Pseudomonadati</taxon>
        <taxon>Gemmatimonadota</taxon>
        <taxon>environmental samples</taxon>
    </lineage>
</organism>
<name>A0A6J4KPW0_9BACT</name>
<dbReference type="EMBL" id="CADCTV010000256">
    <property type="protein sequence ID" value="CAA9311652.1"/>
    <property type="molecule type" value="Genomic_DNA"/>
</dbReference>
<evidence type="ECO:0000256" key="1">
    <source>
        <dbReference type="SAM" id="MobiDB-lite"/>
    </source>
</evidence>
<feature type="region of interest" description="Disordered" evidence="1">
    <location>
        <begin position="1"/>
        <end position="37"/>
    </location>
</feature>
<protein>
    <submittedName>
        <fullName evidence="2">Uncharacterized protein</fullName>
    </submittedName>
</protein>